<dbReference type="EMBL" id="FNNJ01000001">
    <property type="protein sequence ID" value="SDW47591.1"/>
    <property type="molecule type" value="Genomic_DNA"/>
</dbReference>
<dbReference type="RefSeq" id="WP_245729891.1">
    <property type="nucleotide sequence ID" value="NZ_FNNJ01000001.1"/>
</dbReference>
<dbReference type="InterPro" id="IPR011708">
    <property type="entry name" value="DNA_pol3_alpha_NTPase_dom"/>
</dbReference>
<dbReference type="Gene3D" id="3.20.20.140">
    <property type="entry name" value="Metal-dependent hydrolases"/>
    <property type="match status" value="1"/>
</dbReference>
<dbReference type="Gene3D" id="3.30.420.10">
    <property type="entry name" value="Ribonuclease H-like superfamily/Ribonuclease H"/>
    <property type="match status" value="1"/>
</dbReference>
<dbReference type="Gene3D" id="1.10.10.1600">
    <property type="entry name" value="Bacterial DNA polymerase III alpha subunit, thumb domain"/>
    <property type="match status" value="1"/>
</dbReference>
<evidence type="ECO:0000256" key="7">
    <source>
        <dbReference type="ARBA" id="ARBA00049244"/>
    </source>
</evidence>
<dbReference type="SMART" id="SM00479">
    <property type="entry name" value="EXOIII"/>
    <property type="match status" value="1"/>
</dbReference>
<organism evidence="10 11">
    <name type="scientific">Lutibacter oricola</name>
    <dbReference type="NCBI Taxonomy" id="762486"/>
    <lineage>
        <taxon>Bacteria</taxon>
        <taxon>Pseudomonadati</taxon>
        <taxon>Bacteroidota</taxon>
        <taxon>Flavobacteriia</taxon>
        <taxon>Flavobacteriales</taxon>
        <taxon>Flavobacteriaceae</taxon>
        <taxon>Lutibacter</taxon>
    </lineage>
</organism>
<dbReference type="PANTHER" id="PTHR32294">
    <property type="entry name" value="DNA POLYMERASE III SUBUNIT ALPHA"/>
    <property type="match status" value="1"/>
</dbReference>
<dbReference type="Proteomes" id="UP000199595">
    <property type="component" value="Unassembled WGS sequence"/>
</dbReference>
<dbReference type="GO" id="GO:0008408">
    <property type="term" value="F:3'-5' exonuclease activity"/>
    <property type="evidence" value="ECO:0007669"/>
    <property type="project" value="InterPro"/>
</dbReference>
<evidence type="ECO:0000313" key="10">
    <source>
        <dbReference type="EMBL" id="SDW47591.1"/>
    </source>
</evidence>
<reference evidence="10 11" key="1">
    <citation type="submission" date="2016-10" db="EMBL/GenBank/DDBJ databases">
        <authorList>
            <person name="de Groot N.N."/>
        </authorList>
    </citation>
    <scope>NUCLEOTIDE SEQUENCE [LARGE SCALE GENOMIC DNA]</scope>
    <source>
        <strain evidence="10 11">DSM 24956</strain>
    </source>
</reference>
<dbReference type="PANTHER" id="PTHR32294:SF0">
    <property type="entry name" value="DNA POLYMERASE III SUBUNIT ALPHA"/>
    <property type="match status" value="1"/>
</dbReference>
<keyword evidence="5" id="KW-0235">DNA replication</keyword>
<dbReference type="InterPro" id="IPR003141">
    <property type="entry name" value="Pol/His_phosphatase_N"/>
</dbReference>
<dbReference type="SUPFAM" id="SSF53098">
    <property type="entry name" value="Ribonuclease H-like"/>
    <property type="match status" value="1"/>
</dbReference>
<accession>A0A1H2TUV7</accession>
<evidence type="ECO:0000256" key="4">
    <source>
        <dbReference type="ARBA" id="ARBA00022695"/>
    </source>
</evidence>
<feature type="domain" description="Exonuclease" evidence="8">
    <location>
        <begin position="1"/>
        <end position="192"/>
    </location>
</feature>
<evidence type="ECO:0000256" key="2">
    <source>
        <dbReference type="ARBA" id="ARBA00019114"/>
    </source>
</evidence>
<dbReference type="SUPFAM" id="SSF89550">
    <property type="entry name" value="PHP domain-like"/>
    <property type="match status" value="1"/>
</dbReference>
<keyword evidence="4" id="KW-0548">Nucleotidyltransferase</keyword>
<dbReference type="GO" id="GO:0003676">
    <property type="term" value="F:nucleic acid binding"/>
    <property type="evidence" value="ECO:0007669"/>
    <property type="project" value="InterPro"/>
</dbReference>
<dbReference type="NCBIfam" id="NF004226">
    <property type="entry name" value="PRK05673.1"/>
    <property type="match status" value="1"/>
</dbReference>
<dbReference type="SMART" id="SM00481">
    <property type="entry name" value="POLIIIAc"/>
    <property type="match status" value="1"/>
</dbReference>
<evidence type="ECO:0000256" key="1">
    <source>
        <dbReference type="ARBA" id="ARBA00012417"/>
    </source>
</evidence>
<dbReference type="InterPro" id="IPR004805">
    <property type="entry name" value="DnaE2/DnaE/PolC"/>
</dbReference>
<comment type="catalytic activity">
    <reaction evidence="7">
        <text>DNA(n) + a 2'-deoxyribonucleoside 5'-triphosphate = DNA(n+1) + diphosphate</text>
        <dbReference type="Rhea" id="RHEA:22508"/>
        <dbReference type="Rhea" id="RHEA-COMP:17339"/>
        <dbReference type="Rhea" id="RHEA-COMP:17340"/>
        <dbReference type="ChEBI" id="CHEBI:33019"/>
        <dbReference type="ChEBI" id="CHEBI:61560"/>
        <dbReference type="ChEBI" id="CHEBI:173112"/>
        <dbReference type="EC" id="2.7.7.7"/>
    </reaction>
</comment>
<dbReference type="Pfam" id="PF07733">
    <property type="entry name" value="DNA_pol3_alpha"/>
    <property type="match status" value="1"/>
</dbReference>
<dbReference type="InterPro" id="IPR029460">
    <property type="entry name" value="DNAPol_HHH"/>
</dbReference>
<dbReference type="Pfam" id="PF14579">
    <property type="entry name" value="HHH_6"/>
    <property type="match status" value="1"/>
</dbReference>
<evidence type="ECO:0000259" key="8">
    <source>
        <dbReference type="SMART" id="SM00479"/>
    </source>
</evidence>
<dbReference type="InterPro" id="IPR012337">
    <property type="entry name" value="RNaseH-like_sf"/>
</dbReference>
<protein>
    <recommendedName>
        <fullName evidence="2">DNA polymerase III subunit alpha</fullName>
        <ecNumber evidence="1">2.7.7.7</ecNumber>
    </recommendedName>
</protein>
<dbReference type="InterPro" id="IPR004013">
    <property type="entry name" value="PHP_dom"/>
</dbReference>
<evidence type="ECO:0000313" key="11">
    <source>
        <dbReference type="Proteomes" id="UP000199595"/>
    </source>
</evidence>
<dbReference type="Gene3D" id="1.10.150.870">
    <property type="match status" value="1"/>
</dbReference>
<dbReference type="Pfam" id="PF00929">
    <property type="entry name" value="RNase_T"/>
    <property type="match status" value="1"/>
</dbReference>
<dbReference type="GO" id="GO:0003887">
    <property type="term" value="F:DNA-directed DNA polymerase activity"/>
    <property type="evidence" value="ECO:0007669"/>
    <property type="project" value="UniProtKB-KW"/>
</dbReference>
<dbReference type="InterPro" id="IPR041931">
    <property type="entry name" value="DNA_pol3_alpha_thumb_dom"/>
</dbReference>
<evidence type="ECO:0000259" key="9">
    <source>
        <dbReference type="SMART" id="SM00481"/>
    </source>
</evidence>
<name>A0A1H2TUV7_9FLAO</name>
<evidence type="ECO:0000256" key="5">
    <source>
        <dbReference type="ARBA" id="ARBA00022705"/>
    </source>
</evidence>
<evidence type="ECO:0000256" key="3">
    <source>
        <dbReference type="ARBA" id="ARBA00022679"/>
    </source>
</evidence>
<dbReference type="InterPro" id="IPR036397">
    <property type="entry name" value="RNaseH_sf"/>
</dbReference>
<dbReference type="GO" id="GO:0006260">
    <property type="term" value="P:DNA replication"/>
    <property type="evidence" value="ECO:0007669"/>
    <property type="project" value="UniProtKB-KW"/>
</dbReference>
<dbReference type="STRING" id="762486.SAMN05444411_101812"/>
<dbReference type="InterPro" id="IPR013520">
    <property type="entry name" value="Ribonucl_H"/>
</dbReference>
<dbReference type="InterPro" id="IPR040982">
    <property type="entry name" value="DNA_pol3_finger"/>
</dbReference>
<dbReference type="CDD" id="cd04485">
    <property type="entry name" value="DnaE_OBF"/>
    <property type="match status" value="1"/>
</dbReference>
<dbReference type="CDD" id="cd06127">
    <property type="entry name" value="DEDDh"/>
    <property type="match status" value="1"/>
</dbReference>
<dbReference type="Pfam" id="PF02811">
    <property type="entry name" value="PHP"/>
    <property type="match status" value="1"/>
</dbReference>
<keyword evidence="11" id="KW-1185">Reference proteome</keyword>
<sequence length="1547" mass="176426">MFLIFDTETTGLPKNWNAPITDTDNWPRCIQIAWQLHDKYGKLIEHQDYLVKPDGFNIPYDAEQIHGISTQLAEEKGEDLEKVLYLFNEALSKANYVVGQNVGFDVNIMGSEYYRAGIESTMTTLPVLDTCTEKTAQLCQIPGGRGGKFKLPTLTELHQHLFNAPFAEAHNATADVEATTRCFLELIRLNNYTQEEINIEEDFLQKYKSFNQELTQIIGLKHLNLKKESDKLKAKSKNKKNSSQTVEISEDLAKANFSHLHCHSQFSILQSTSSIGDLINSAIKGGMNSIAITDTGNMMNAFNFVETGFKHYSSADAHNKKIDFTKELKKRIAEGEDIVLEYNAKAKKEKGKEEEKDKKPEKVKVDLQNLMQEWETIKTRIENKEDVVLELVTTKIKEKKQEDEKEEIEEVRTAIDLDYDQQEYKTPFKAIAGCEFNVCEDHTNKKQKDNGYQIVMLAKNKNGYLNLAKMSSQSHTDGFYYVPRIDKKLIEEYKEDVIVLSGNLYGEISNKILNIGEAQAEEAVIWWKEQFGNDFYLELMRHGQENEDHVNEILIKFAKKHNIKLIATNNTFYTKQEEAHAHDILLCVKDGEKTATPKGKGRGFRYGLPNDQYYFKSQDEMKELFKDIPEAILNIQEIVDKVEVFKLSRDVLLPKFDIPEQFVDLQDEIDGGVRGENAYLRHLTYEGAKIRYGDVLDEDTIERLDFELEIIQKTGYPGYFLIVWDFILEARKMGVSVGPGRGSAAGSVVAYCLWITNIDPIKYDLLFERFLNPDRVSMPDIDIDFDDEGRQRVIDFVIEKYGAPQVAQIITYGSMAAKSSIRDTARALDLPLNEADRIAKLIPGVKLQHIFGEDAKSVGKIKGLKAEDLEMVEELRRLSTGNDLEAETINQARNLEGSIRNTGIHACGVIITPEPITNLVPVSTAKDSDMYVTQFDNGVVEDAGLLKMDFLGLKTLTLIKDTVKIVKAKHGIELIPDDFPLDDEKTYALFQRGETIGIFQYESPGMQKHMKSLKPTEFADLIAMNALYRPGPMEYIPSFIDRKHGREEISYDLDGMEEYLKETYGITVYQEQVMLLSQKLAGFTKGQADMLRKAMGKKIFSMLEKLKPKFIDGGKAKGHDEKILNKVWGDWEAFAAYAFNKSHSTCYAYIAYQTAYLKAHYPAEYMAAVLSNNMSDIKQITFFMEECKRANIPVLGPDVNESYYKFSVNKEGAVRFGMGAIKGVGGAAVESIINERKENGNYTSIFDLTKRVDLRACNKRAFDGLVKAGGLDSFNTVHRAQYYALDEKGATFLERAIRFGNKYQENKNSAQISMFGETSEVQFPEPEIPHAEKWGMMEELSKEKELVGIYISGHPLDDFKTEIKYFCNCKVIEFQDQASMMNREASIGGIVTAVEHRISKNGKGWASFTFDDYSGSYEFRIFGEEYLRFRHFLVPSAFLHIKIFGRKGWNEGDVRLSFTSMQLLHEVLDTYSKKITINIDIKDVNEQTTKKYNELLSRFTGSKNVTFVVYDAKEKIQLTMHSRTRKIDISNEFLNELVDKQINFKLN</sequence>
<feature type="domain" description="Polymerase/histidinol phosphatase N-terminal" evidence="9">
    <location>
        <begin position="258"/>
        <end position="440"/>
    </location>
</feature>
<keyword evidence="6" id="KW-0239">DNA-directed DNA polymerase</keyword>
<keyword evidence="3" id="KW-0808">Transferase</keyword>
<gene>
    <name evidence="10" type="ORF">SAMN05444411_101812</name>
</gene>
<evidence type="ECO:0000256" key="6">
    <source>
        <dbReference type="ARBA" id="ARBA00022932"/>
    </source>
</evidence>
<dbReference type="NCBIfam" id="TIGR00594">
    <property type="entry name" value="polc"/>
    <property type="match status" value="1"/>
</dbReference>
<proteinExistence type="predicted"/>
<dbReference type="InterPro" id="IPR016195">
    <property type="entry name" value="Pol/histidinol_Pase-like"/>
</dbReference>
<dbReference type="EC" id="2.7.7.7" evidence="1"/>
<dbReference type="Pfam" id="PF17657">
    <property type="entry name" value="DNA_pol3_finger"/>
    <property type="match status" value="1"/>
</dbReference>